<comment type="caution">
    <text evidence="2">The sequence shown here is derived from an EMBL/GenBank/DDBJ whole genome shotgun (WGS) entry which is preliminary data.</text>
</comment>
<keyword evidence="3" id="KW-1185">Reference proteome</keyword>
<evidence type="ECO:0000313" key="3">
    <source>
        <dbReference type="Proteomes" id="UP000292003"/>
    </source>
</evidence>
<evidence type="ECO:0000313" key="2">
    <source>
        <dbReference type="EMBL" id="RZQ59312.1"/>
    </source>
</evidence>
<proteinExistence type="predicted"/>
<evidence type="ECO:0000256" key="1">
    <source>
        <dbReference type="SAM" id="MobiDB-lite"/>
    </source>
</evidence>
<accession>A0A4Q7IYH6</accession>
<dbReference type="Proteomes" id="UP000292003">
    <property type="component" value="Unassembled WGS sequence"/>
</dbReference>
<name>A0A4Q7IYH6_9PSEU</name>
<organism evidence="2 3">
    <name type="scientific">Amycolatopsis suaedae</name>
    <dbReference type="NCBI Taxonomy" id="2510978"/>
    <lineage>
        <taxon>Bacteria</taxon>
        <taxon>Bacillati</taxon>
        <taxon>Actinomycetota</taxon>
        <taxon>Actinomycetes</taxon>
        <taxon>Pseudonocardiales</taxon>
        <taxon>Pseudonocardiaceae</taxon>
        <taxon>Amycolatopsis</taxon>
    </lineage>
</organism>
<feature type="region of interest" description="Disordered" evidence="1">
    <location>
        <begin position="1"/>
        <end position="20"/>
    </location>
</feature>
<protein>
    <submittedName>
        <fullName evidence="2">Uncharacterized protein</fullName>
    </submittedName>
</protein>
<dbReference type="EMBL" id="SFCC01000027">
    <property type="protein sequence ID" value="RZQ59312.1"/>
    <property type="molecule type" value="Genomic_DNA"/>
</dbReference>
<dbReference type="AlphaFoldDB" id="A0A4Q7IYH6"/>
<gene>
    <name evidence="2" type="ORF">EWH70_34985</name>
</gene>
<dbReference type="OrthoDB" id="4870610at2"/>
<sequence>MVSPADLRAGGMSRHDIDRRCRPGGPWRKLFPRAVLLHNSEPTRAQLVRAAVVHLGRDTIVTGVDALQAHGLGLPPPPLPHLLVPEYRRAVLPHPMLLERTTLLPRPVYVEGLPVAPVARAVVDAARRETDPGRLQELLTVPIYYGLCSADQLRAELDRGCQRGTREVRRLLRGLSSTAGTFLYAAARRLLRNLPLPPPRWNVEVEDLEGRPLGEVDAWWDEVAMGWRFGTEPAGNGSRSSMALAGADVIVVTTSPRQLTSDQDEDAYLIGTELVRAFGRAARRGRPRVRTNSRALVAA</sequence>
<reference evidence="2 3" key="1">
    <citation type="submission" date="2019-02" db="EMBL/GenBank/DDBJ databases">
        <title>Draft genome sequence of Amycolatopsis sp. 8-3EHSu isolated from roots of Suaeda maritima.</title>
        <authorList>
            <person name="Duangmal K."/>
            <person name="Chantavorakit T."/>
        </authorList>
    </citation>
    <scope>NUCLEOTIDE SEQUENCE [LARGE SCALE GENOMIC DNA]</scope>
    <source>
        <strain evidence="2 3">8-3EHSu</strain>
    </source>
</reference>